<dbReference type="EMBL" id="NEMB01000003">
    <property type="protein sequence ID" value="PQQ67176.1"/>
    <property type="molecule type" value="Genomic_DNA"/>
</dbReference>
<keyword evidence="3 10" id="KW-0662">Pyridine nucleotide biosynthesis</keyword>
<dbReference type="Gene3D" id="3.40.50.620">
    <property type="entry name" value="HUPs"/>
    <property type="match status" value="1"/>
</dbReference>
<accession>A0A2K9EGZ2</accession>
<dbReference type="NCBIfam" id="TIGR00125">
    <property type="entry name" value="cyt_tran_rel"/>
    <property type="match status" value="1"/>
</dbReference>
<keyword evidence="4 10" id="KW-0808">Transferase</keyword>
<evidence type="ECO:0000256" key="2">
    <source>
        <dbReference type="ARBA" id="ARBA00005019"/>
    </source>
</evidence>
<gene>
    <name evidence="10 12" type="primary">nadD</name>
    <name evidence="13" type="ORF">B9R14_10750</name>
    <name evidence="12" type="ORF">HVS_06335</name>
</gene>
<dbReference type="GO" id="GO:0005524">
    <property type="term" value="F:ATP binding"/>
    <property type="evidence" value="ECO:0007669"/>
    <property type="project" value="UniProtKB-KW"/>
</dbReference>
<dbReference type="GO" id="GO:0009435">
    <property type="term" value="P:NAD+ biosynthetic process"/>
    <property type="evidence" value="ECO:0007669"/>
    <property type="project" value="UniProtKB-UniRule"/>
</dbReference>
<proteinExistence type="inferred from homology"/>
<evidence type="ECO:0000256" key="4">
    <source>
        <dbReference type="ARBA" id="ARBA00022679"/>
    </source>
</evidence>
<comment type="pathway">
    <text evidence="2 10">Cofactor biosynthesis; NAD(+) biosynthesis; deamido-NAD(+) from nicotinate D-ribonucleotide: step 1/1.</text>
</comment>
<dbReference type="InterPro" id="IPR004821">
    <property type="entry name" value="Cyt_trans-like"/>
</dbReference>
<dbReference type="CDD" id="cd02165">
    <property type="entry name" value="NMNAT"/>
    <property type="match status" value="1"/>
</dbReference>
<evidence type="ECO:0000256" key="6">
    <source>
        <dbReference type="ARBA" id="ARBA00022741"/>
    </source>
</evidence>
<keyword evidence="7 10" id="KW-0067">ATP-binding</keyword>
<evidence type="ECO:0000256" key="5">
    <source>
        <dbReference type="ARBA" id="ARBA00022695"/>
    </source>
</evidence>
<dbReference type="InterPro" id="IPR005248">
    <property type="entry name" value="NadD/NMNAT"/>
</dbReference>
<keyword evidence="6 10" id="KW-0547">Nucleotide-binding</keyword>
<keyword evidence="14" id="KW-1185">Reference proteome</keyword>
<dbReference type="Pfam" id="PF01467">
    <property type="entry name" value="CTP_transf_like"/>
    <property type="match status" value="1"/>
</dbReference>
<comment type="similarity">
    <text evidence="10">Belongs to the NadD family.</text>
</comment>
<keyword evidence="5 10" id="KW-0548">Nucleotidyltransferase</keyword>
<dbReference type="OrthoDB" id="5295945at2"/>
<dbReference type="Proteomes" id="UP000233534">
    <property type="component" value="Chromosome"/>
</dbReference>
<dbReference type="EC" id="2.7.7.18" evidence="10"/>
<evidence type="ECO:0000256" key="1">
    <source>
        <dbReference type="ARBA" id="ARBA00002324"/>
    </source>
</evidence>
<dbReference type="EMBL" id="CP025197">
    <property type="protein sequence ID" value="AUG57193.1"/>
    <property type="molecule type" value="Genomic_DNA"/>
</dbReference>
<evidence type="ECO:0000259" key="11">
    <source>
        <dbReference type="Pfam" id="PF01467"/>
    </source>
</evidence>
<evidence type="ECO:0000256" key="10">
    <source>
        <dbReference type="HAMAP-Rule" id="MF_00244"/>
    </source>
</evidence>
<evidence type="ECO:0000313" key="15">
    <source>
        <dbReference type="Proteomes" id="UP000239720"/>
    </source>
</evidence>
<organism evidence="12 14">
    <name type="scientific">Acetivibrio saccincola</name>
    <dbReference type="NCBI Taxonomy" id="1677857"/>
    <lineage>
        <taxon>Bacteria</taxon>
        <taxon>Bacillati</taxon>
        <taxon>Bacillota</taxon>
        <taxon>Clostridia</taxon>
        <taxon>Eubacteriales</taxon>
        <taxon>Oscillospiraceae</taxon>
        <taxon>Acetivibrio</taxon>
    </lineage>
</organism>
<feature type="domain" description="Cytidyltransferase-like" evidence="11">
    <location>
        <begin position="8"/>
        <end position="177"/>
    </location>
</feature>
<name>A0A2K9EGZ2_9FIRM</name>
<dbReference type="InterPro" id="IPR014729">
    <property type="entry name" value="Rossmann-like_a/b/a_fold"/>
</dbReference>
<dbReference type="PANTHER" id="PTHR39321:SF3">
    <property type="entry name" value="PHOSPHOPANTETHEINE ADENYLYLTRANSFERASE"/>
    <property type="match status" value="1"/>
</dbReference>
<keyword evidence="8 10" id="KW-0520">NAD</keyword>
<evidence type="ECO:0000313" key="14">
    <source>
        <dbReference type="Proteomes" id="UP000233534"/>
    </source>
</evidence>
<reference evidence="13 15" key="2">
    <citation type="journal article" date="2018" name="Syst. Appl. Microbiol.">
        <title>Characterization and high-quality draft genome sequence of Herbivorax saccincola A7, an anaerobic, alkaliphilic, thermophilic, cellulolytic, and xylanolytic bacterium.</title>
        <authorList>
            <person name="Aikawa S."/>
            <person name="Baramee S."/>
            <person name="Sermsathanaswadi J."/>
            <person name="Thianheng P."/>
            <person name="Tachaapaikoon C."/>
            <person name="Shikata A."/>
            <person name="Waeonukul R."/>
            <person name="Pason P."/>
            <person name="Ratanakhanokchai K."/>
            <person name="Kosugi A."/>
        </authorList>
    </citation>
    <scope>NUCLEOTIDE SEQUENCE [LARGE SCALE GENOMIC DNA]</scope>
    <source>
        <strain evidence="13 15">A7</strain>
    </source>
</reference>
<sequence length="203" mass="23730">MLTTKIGILGGTFNPIHNGHLIMAEEIRETFRLDKVLFMPSGNPPHKTGGEVIDKEHRFNMVCEAVKGNDFFEESRIEVEREGYTYTIDTLRKLKTLLKDNVLLYYIVGADVLYDLSKWKDFELVFRECEFIAALRPGFESEGFEGHIKYLETKYHAKIKKAYIPLIDISSTEIRKRVKEGRSIKYLVPERVEKYIKENKLYL</sequence>
<comment type="catalytic activity">
    <reaction evidence="9 10">
        <text>nicotinate beta-D-ribonucleotide + ATP + H(+) = deamido-NAD(+) + diphosphate</text>
        <dbReference type="Rhea" id="RHEA:22860"/>
        <dbReference type="ChEBI" id="CHEBI:15378"/>
        <dbReference type="ChEBI" id="CHEBI:30616"/>
        <dbReference type="ChEBI" id="CHEBI:33019"/>
        <dbReference type="ChEBI" id="CHEBI:57502"/>
        <dbReference type="ChEBI" id="CHEBI:58437"/>
        <dbReference type="EC" id="2.7.7.18"/>
    </reaction>
</comment>
<dbReference type="UniPathway" id="UPA00253">
    <property type="reaction ID" value="UER00332"/>
</dbReference>
<dbReference type="SUPFAM" id="SSF52374">
    <property type="entry name" value="Nucleotidylyl transferase"/>
    <property type="match status" value="1"/>
</dbReference>
<evidence type="ECO:0000313" key="12">
    <source>
        <dbReference type="EMBL" id="AUG57193.1"/>
    </source>
</evidence>
<dbReference type="NCBIfam" id="TIGR00482">
    <property type="entry name" value="nicotinate (nicotinamide) nucleotide adenylyltransferase"/>
    <property type="match status" value="1"/>
</dbReference>
<dbReference type="AlphaFoldDB" id="A0A2K9EGZ2"/>
<dbReference type="PANTHER" id="PTHR39321">
    <property type="entry name" value="NICOTINATE-NUCLEOTIDE ADENYLYLTRANSFERASE-RELATED"/>
    <property type="match status" value="1"/>
</dbReference>
<dbReference type="KEGG" id="hsc:HVS_06335"/>
<evidence type="ECO:0000313" key="13">
    <source>
        <dbReference type="EMBL" id="PQQ67176.1"/>
    </source>
</evidence>
<comment type="function">
    <text evidence="1 10">Catalyzes the reversible adenylation of nicotinate mononucleotide (NaMN) to nicotinic acid adenine dinucleotide (NaAD).</text>
</comment>
<reference evidence="12 14" key="1">
    <citation type="submission" date="2017-12" db="EMBL/GenBank/DDBJ databases">
        <title>Complete genome sequence of Herbivorax saccincola GGR1, a novel Cellulosome-producing hydrolytic bacterium in a thermophilic biogas plant, established by Illumina and Nanopore MinION sequencing.</title>
        <authorList>
            <person name="Pechtl A."/>
            <person name="Ruckert C."/>
            <person name="Koeck D.E."/>
            <person name="Maus I."/>
            <person name="Winkler A."/>
            <person name="Kalinowski J."/>
            <person name="Puhler A."/>
            <person name="Schwarz W.W."/>
            <person name="Zverlov V.V."/>
            <person name="Schluter A."/>
            <person name="Liebl W."/>
        </authorList>
    </citation>
    <scope>NUCLEOTIDE SEQUENCE [LARGE SCALE GENOMIC DNA]</scope>
    <source>
        <strain evidence="12">GGR1</strain>
        <strain evidence="14">SR1</strain>
    </source>
</reference>
<dbReference type="NCBIfam" id="NF000840">
    <property type="entry name" value="PRK00071.1-3"/>
    <property type="match status" value="1"/>
</dbReference>
<protein>
    <recommendedName>
        <fullName evidence="10">Probable nicotinate-nucleotide adenylyltransferase</fullName>
        <ecNumber evidence="10">2.7.7.18</ecNumber>
    </recommendedName>
    <alternativeName>
        <fullName evidence="10">Deamido-NAD(+) diphosphorylase</fullName>
    </alternativeName>
    <alternativeName>
        <fullName evidence="10">Deamido-NAD(+) pyrophosphorylase</fullName>
    </alternativeName>
    <alternativeName>
        <fullName evidence="10">Nicotinate mononucleotide adenylyltransferase</fullName>
        <shortName evidence="10">NaMN adenylyltransferase</shortName>
    </alternativeName>
</protein>
<dbReference type="GO" id="GO:0004515">
    <property type="term" value="F:nicotinate-nucleotide adenylyltransferase activity"/>
    <property type="evidence" value="ECO:0007669"/>
    <property type="project" value="UniProtKB-UniRule"/>
</dbReference>
<evidence type="ECO:0000256" key="7">
    <source>
        <dbReference type="ARBA" id="ARBA00022840"/>
    </source>
</evidence>
<dbReference type="Proteomes" id="UP000239720">
    <property type="component" value="Unassembled WGS sequence"/>
</dbReference>
<dbReference type="HAMAP" id="MF_00244">
    <property type="entry name" value="NaMN_adenylyltr"/>
    <property type="match status" value="1"/>
</dbReference>
<evidence type="ECO:0000256" key="9">
    <source>
        <dbReference type="ARBA" id="ARBA00048721"/>
    </source>
</evidence>
<dbReference type="RefSeq" id="WP_101300283.1">
    <property type="nucleotide sequence ID" value="NZ_CP025197.1"/>
</dbReference>
<evidence type="ECO:0000256" key="8">
    <source>
        <dbReference type="ARBA" id="ARBA00023027"/>
    </source>
</evidence>
<evidence type="ECO:0000256" key="3">
    <source>
        <dbReference type="ARBA" id="ARBA00022642"/>
    </source>
</evidence>